<name>A0A9Q1BZ98_HOLLE</name>
<dbReference type="EMBL" id="JAIZAY010000010">
    <property type="protein sequence ID" value="KAJ8035289.1"/>
    <property type="molecule type" value="Genomic_DNA"/>
</dbReference>
<keyword evidence="2" id="KW-1185">Reference proteome</keyword>
<proteinExistence type="predicted"/>
<dbReference type="Proteomes" id="UP001152320">
    <property type="component" value="Chromosome 10"/>
</dbReference>
<accession>A0A9Q1BZ98</accession>
<comment type="caution">
    <text evidence="1">The sequence shown here is derived from an EMBL/GenBank/DDBJ whole genome shotgun (WGS) entry which is preliminary data.</text>
</comment>
<evidence type="ECO:0000313" key="1">
    <source>
        <dbReference type="EMBL" id="KAJ8035289.1"/>
    </source>
</evidence>
<organism evidence="1 2">
    <name type="scientific">Holothuria leucospilota</name>
    <name type="common">Black long sea cucumber</name>
    <name type="synonym">Mertensiothuria leucospilota</name>
    <dbReference type="NCBI Taxonomy" id="206669"/>
    <lineage>
        <taxon>Eukaryota</taxon>
        <taxon>Metazoa</taxon>
        <taxon>Echinodermata</taxon>
        <taxon>Eleutherozoa</taxon>
        <taxon>Echinozoa</taxon>
        <taxon>Holothuroidea</taxon>
        <taxon>Aspidochirotacea</taxon>
        <taxon>Aspidochirotida</taxon>
        <taxon>Holothuriidae</taxon>
        <taxon>Holothuria</taxon>
    </lineage>
</organism>
<evidence type="ECO:0000313" key="2">
    <source>
        <dbReference type="Proteomes" id="UP001152320"/>
    </source>
</evidence>
<gene>
    <name evidence="1" type="ORF">HOLleu_22463</name>
</gene>
<reference evidence="1" key="1">
    <citation type="submission" date="2021-10" db="EMBL/GenBank/DDBJ databases">
        <title>Tropical sea cucumber genome reveals ecological adaptation and Cuvierian tubules defense mechanism.</title>
        <authorList>
            <person name="Chen T."/>
        </authorList>
    </citation>
    <scope>NUCLEOTIDE SEQUENCE</scope>
    <source>
        <strain evidence="1">Nanhai2018</strain>
        <tissue evidence="1">Muscle</tissue>
    </source>
</reference>
<protein>
    <submittedName>
        <fullName evidence="1">Uncharacterized protein</fullName>
    </submittedName>
</protein>
<dbReference type="AlphaFoldDB" id="A0A9Q1BZ98"/>
<sequence>MKEVCTASSARLESGKKQKISVKVTTVKPTSSTSNHTRKMSSYRICLFRINHHREVLMTHGWVLPIVIRKEFGSGSMAVSWIMKTGRPPTANLTVQQILTKIVPS</sequence>